<dbReference type="AlphaFoldDB" id="A0A2H5XFN7"/>
<protein>
    <submittedName>
        <fullName evidence="1">Uncharacterized protein</fullName>
    </submittedName>
</protein>
<sequence length="77" mass="8706">MQRNAQPPRHFADEPIVQVEGARRVPLGREQVSEPRFAFPRLSRPSQVSVVVRDIKGDPKVAVPLRCQPPTDRIQTP</sequence>
<comment type="caution">
    <text evidence="1">The sequence shown here is derived from an EMBL/GenBank/DDBJ whole genome shotgun (WGS) entry which is preliminary data.</text>
</comment>
<accession>A0A2H5XFN7</accession>
<reference evidence="2" key="1">
    <citation type="submission" date="2017-09" db="EMBL/GenBank/DDBJ databases">
        <title>Metaegenomics of thermophilic ammonia-oxidizing enrichment culture.</title>
        <authorList>
            <person name="Kato S."/>
            <person name="Suzuki K."/>
        </authorList>
    </citation>
    <scope>NUCLEOTIDE SEQUENCE [LARGE SCALE GENOMIC DNA]</scope>
</reference>
<evidence type="ECO:0000313" key="2">
    <source>
        <dbReference type="Proteomes" id="UP000236173"/>
    </source>
</evidence>
<proteinExistence type="predicted"/>
<dbReference type="Proteomes" id="UP000236173">
    <property type="component" value="Unassembled WGS sequence"/>
</dbReference>
<name>A0A2H5XFN7_9BACT</name>
<organism evidence="1 2">
    <name type="scientific">Candidatus Fervidibacter japonicus</name>
    <dbReference type="NCBI Taxonomy" id="2035412"/>
    <lineage>
        <taxon>Bacteria</taxon>
        <taxon>Candidatus Fervidibacterota</taxon>
        <taxon>Candidatus Fervidibacter</taxon>
    </lineage>
</organism>
<gene>
    <name evidence="1" type="ORF">HRbin17_02535</name>
</gene>
<dbReference type="EMBL" id="BEHT01000047">
    <property type="protein sequence ID" value="GBD00003.1"/>
    <property type="molecule type" value="Genomic_DNA"/>
</dbReference>
<evidence type="ECO:0000313" key="1">
    <source>
        <dbReference type="EMBL" id="GBD00003.1"/>
    </source>
</evidence>